<proteinExistence type="predicted"/>
<dbReference type="InterPro" id="IPR039446">
    <property type="entry name" value="DauR-like"/>
</dbReference>
<evidence type="ECO:0000313" key="3">
    <source>
        <dbReference type="EMBL" id="SAL80247.1"/>
    </source>
</evidence>
<reference evidence="3" key="1">
    <citation type="submission" date="2016-01" db="EMBL/GenBank/DDBJ databases">
        <authorList>
            <person name="Peeters C."/>
        </authorList>
    </citation>
    <scope>NUCLEOTIDE SEQUENCE [LARGE SCALE GENOMIC DNA]</scope>
    <source>
        <strain evidence="3">LMG 22937</strain>
    </source>
</reference>
<feature type="domain" description="YheO-like" evidence="1">
    <location>
        <begin position="14"/>
        <end position="118"/>
    </location>
</feature>
<dbReference type="Proteomes" id="UP000054925">
    <property type="component" value="Unassembled WGS sequence"/>
</dbReference>
<name>A0A158KGL5_9BURK</name>
<protein>
    <submittedName>
        <fullName evidence="3">YheO domain-containing protein</fullName>
    </submittedName>
</protein>
<dbReference type="Pfam" id="PF08348">
    <property type="entry name" value="PAS_6"/>
    <property type="match status" value="1"/>
</dbReference>
<comment type="caution">
    <text evidence="3">The sequence shown here is derived from an EMBL/GenBank/DDBJ whole genome shotgun (WGS) entry which is preliminary data.</text>
</comment>
<feature type="domain" description="Transcriptional regulator DauR-like HTH" evidence="2">
    <location>
        <begin position="146"/>
        <end position="207"/>
    </location>
</feature>
<sequence length="214" mass="24165">MKKKPPSDVRKLLLERYSHVAEGTALLFFPYAEVVIHDLSTQTVAYIANNLSKREIGDDSALDEVDHTASDRLVGPYEKLNWDGRKMRCVSTVLFDDAGAPAGLMCINFNIAVFEDVRSVLDRFMTGVGVVPQPEELFRDDWQERINAFLHGWLKERQLSLNSLSRHHRRELVEALHLEGAFKGKSAANYVANVLGMGRATIYKHLKELRGQVG</sequence>
<accession>A0A158KGL5</accession>
<dbReference type="PANTHER" id="PTHR35568:SF1">
    <property type="entry name" value="TRANSCRIPTIONAL REGULATOR DAUR"/>
    <property type="match status" value="1"/>
</dbReference>
<dbReference type="OrthoDB" id="9796595at2"/>
<dbReference type="AlphaFoldDB" id="A0A158KGL5"/>
<evidence type="ECO:0000313" key="4">
    <source>
        <dbReference type="Proteomes" id="UP000054925"/>
    </source>
</evidence>
<dbReference type="RefSeq" id="WP_087659406.1">
    <property type="nucleotide sequence ID" value="NZ_FCOL02000054.1"/>
</dbReference>
<organism evidence="3 4">
    <name type="scientific">Caballeronia terrestris</name>
    <dbReference type="NCBI Taxonomy" id="1226301"/>
    <lineage>
        <taxon>Bacteria</taxon>
        <taxon>Pseudomonadati</taxon>
        <taxon>Pseudomonadota</taxon>
        <taxon>Betaproteobacteria</taxon>
        <taxon>Burkholderiales</taxon>
        <taxon>Burkholderiaceae</taxon>
        <taxon>Caballeronia</taxon>
    </lineage>
</organism>
<gene>
    <name evidence="3" type="ORF">AWB67_05590</name>
</gene>
<dbReference type="InterPro" id="IPR039445">
    <property type="entry name" value="DauR-like_HTH"/>
</dbReference>
<dbReference type="EMBL" id="FCOL02000054">
    <property type="protein sequence ID" value="SAL80247.1"/>
    <property type="molecule type" value="Genomic_DNA"/>
</dbReference>
<evidence type="ECO:0000259" key="1">
    <source>
        <dbReference type="Pfam" id="PF08348"/>
    </source>
</evidence>
<dbReference type="Pfam" id="PF13309">
    <property type="entry name" value="HTH_22"/>
    <property type="match status" value="1"/>
</dbReference>
<evidence type="ECO:0000259" key="2">
    <source>
        <dbReference type="Pfam" id="PF13309"/>
    </source>
</evidence>
<keyword evidence="4" id="KW-1185">Reference proteome</keyword>
<dbReference type="PANTHER" id="PTHR35568">
    <property type="entry name" value="TRANSCRIPTIONAL REGULATOR DAUR"/>
    <property type="match status" value="1"/>
</dbReference>
<dbReference type="InterPro" id="IPR013559">
    <property type="entry name" value="YheO"/>
</dbReference>